<gene>
    <name evidence="1" type="ORF">G3I70_23180</name>
</gene>
<dbReference type="Proteomes" id="UP000475532">
    <property type="component" value="Unassembled WGS sequence"/>
</dbReference>
<sequence>PSACETAAAQQRAAAIGAPGLTGKVALTWDLVERLEDAAGRLAVALHGELTVAGVEARIAHARAETSAVEAEAHRAAETARSQ</sequence>
<dbReference type="AlphaFoldDB" id="A0A6L9QJW1"/>
<dbReference type="EMBL" id="JAAGLI010000602">
    <property type="protein sequence ID" value="NEA25366.1"/>
    <property type="molecule type" value="Genomic_DNA"/>
</dbReference>
<comment type="caution">
    <text evidence="1">The sequence shown here is derived from an EMBL/GenBank/DDBJ whole genome shotgun (WGS) entry which is preliminary data.</text>
</comment>
<feature type="non-terminal residue" evidence="1">
    <location>
        <position position="1"/>
    </location>
</feature>
<protein>
    <submittedName>
        <fullName evidence="1">Uncharacterized protein</fullName>
    </submittedName>
</protein>
<organism evidence="1 2">
    <name type="scientific">Actinomadura bangladeshensis</name>
    <dbReference type="NCBI Taxonomy" id="453573"/>
    <lineage>
        <taxon>Bacteria</taxon>
        <taxon>Bacillati</taxon>
        <taxon>Actinomycetota</taxon>
        <taxon>Actinomycetes</taxon>
        <taxon>Streptosporangiales</taxon>
        <taxon>Thermomonosporaceae</taxon>
        <taxon>Actinomadura</taxon>
    </lineage>
</organism>
<feature type="non-terminal residue" evidence="1">
    <location>
        <position position="83"/>
    </location>
</feature>
<accession>A0A6L9QJW1</accession>
<evidence type="ECO:0000313" key="2">
    <source>
        <dbReference type="Proteomes" id="UP000475532"/>
    </source>
</evidence>
<reference evidence="1 2" key="1">
    <citation type="submission" date="2020-01" db="EMBL/GenBank/DDBJ databases">
        <title>Insect and environment-associated Actinomycetes.</title>
        <authorList>
            <person name="Currrie C."/>
            <person name="Chevrette M."/>
            <person name="Carlson C."/>
            <person name="Stubbendieck R."/>
            <person name="Wendt-Pienkowski E."/>
        </authorList>
    </citation>
    <scope>NUCLEOTIDE SEQUENCE [LARGE SCALE GENOMIC DNA]</scope>
    <source>
        <strain evidence="1 2">SID10258</strain>
    </source>
</reference>
<name>A0A6L9QJW1_9ACTN</name>
<proteinExistence type="predicted"/>
<evidence type="ECO:0000313" key="1">
    <source>
        <dbReference type="EMBL" id="NEA25366.1"/>
    </source>
</evidence>